<dbReference type="FunFam" id="2.60.120.330:FF:000012">
    <property type="entry name" value="Gibberellin 20 oxidase 1"/>
    <property type="match status" value="1"/>
</dbReference>
<keyword evidence="1" id="KW-0479">Metal-binding</keyword>
<reference evidence="4" key="1">
    <citation type="submission" date="2021-01" db="EMBL/GenBank/DDBJ databases">
        <authorList>
            <person name="Corre E."/>
            <person name="Pelletier E."/>
            <person name="Niang G."/>
            <person name="Scheremetjew M."/>
            <person name="Finn R."/>
            <person name="Kale V."/>
            <person name="Holt S."/>
            <person name="Cochrane G."/>
            <person name="Meng A."/>
            <person name="Brown T."/>
            <person name="Cohen L."/>
        </authorList>
    </citation>
    <scope>NUCLEOTIDE SEQUENCE</scope>
    <source>
        <strain evidence="4">CCMP325</strain>
    </source>
</reference>
<dbReference type="EMBL" id="HBEO01008292">
    <property type="protein sequence ID" value="CAD8475433.1"/>
    <property type="molecule type" value="Transcribed_RNA"/>
</dbReference>
<dbReference type="Gene3D" id="2.60.120.330">
    <property type="entry name" value="B-lactam Antibiotic, Isopenicillin N Synthase, Chain"/>
    <property type="match status" value="1"/>
</dbReference>
<dbReference type="Pfam" id="PF03171">
    <property type="entry name" value="2OG-FeII_Oxy"/>
    <property type="match status" value="1"/>
</dbReference>
<dbReference type="PANTHER" id="PTHR47990">
    <property type="entry name" value="2-OXOGLUTARATE (2OG) AND FE(II)-DEPENDENT OXYGENASE SUPERFAMILY PROTEIN-RELATED"/>
    <property type="match status" value="1"/>
</dbReference>
<feature type="compositionally biased region" description="Polar residues" evidence="2">
    <location>
        <begin position="1"/>
        <end position="18"/>
    </location>
</feature>
<dbReference type="InterPro" id="IPR026992">
    <property type="entry name" value="DIOX_N"/>
</dbReference>
<keyword evidence="1" id="KW-0560">Oxidoreductase</keyword>
<dbReference type="InterPro" id="IPR044861">
    <property type="entry name" value="IPNS-like_FE2OG_OXY"/>
</dbReference>
<dbReference type="PROSITE" id="PS51471">
    <property type="entry name" value="FE2OG_OXY"/>
    <property type="match status" value="1"/>
</dbReference>
<dbReference type="GO" id="GO:0016491">
    <property type="term" value="F:oxidoreductase activity"/>
    <property type="evidence" value="ECO:0007669"/>
    <property type="project" value="UniProtKB-KW"/>
</dbReference>
<comment type="similarity">
    <text evidence="1">Belongs to the iron/ascorbate-dependent oxidoreductase family.</text>
</comment>
<evidence type="ECO:0000256" key="2">
    <source>
        <dbReference type="SAM" id="MobiDB-lite"/>
    </source>
</evidence>
<dbReference type="AlphaFoldDB" id="A0A7S0HG93"/>
<dbReference type="PRINTS" id="PR00682">
    <property type="entry name" value="IPNSYNTHASE"/>
</dbReference>
<dbReference type="GO" id="GO:0046872">
    <property type="term" value="F:metal ion binding"/>
    <property type="evidence" value="ECO:0007669"/>
    <property type="project" value="UniProtKB-KW"/>
</dbReference>
<protein>
    <recommendedName>
        <fullName evidence="3">Fe2OG dioxygenase domain-containing protein</fullName>
    </recommendedName>
</protein>
<name>A0A7S0HG93_9CRYP</name>
<dbReference type="SUPFAM" id="SSF51197">
    <property type="entry name" value="Clavaminate synthase-like"/>
    <property type="match status" value="1"/>
</dbReference>
<proteinExistence type="inferred from homology"/>
<dbReference type="Pfam" id="PF14226">
    <property type="entry name" value="DIOX_N"/>
    <property type="match status" value="1"/>
</dbReference>
<feature type="region of interest" description="Disordered" evidence="2">
    <location>
        <begin position="1"/>
        <end position="23"/>
    </location>
</feature>
<sequence>MIAVKQQQRMRASISPSQPEGPPVVDIAQLVEGRAVKPSMPAVQQISCAAREWGFFQVINHGIPDEVIERFDLEMKNFFARDKEEKYKIKRNKDNSRGYFDDELTKQTRDWKECVDIGAQNGDFEGKSPIDGYNQWPEGDASFKQAMKNYFDHCTSLSRTLLQAFAVSLGQPQHHFEQMIAEHTSYLRLNYYPPCPRPVDADFPLRSPKEEEGFLAINRHTDAGLLTILRQQYDQPHSLQVFYTKDSDKDHETRDGKWVVVRPTPASLTINIGDMMQVCSNDKFIAPLHRVLANKELPRYSAPYFFNPPYQEDCRPIAVDDNVKYRPVNWGEFRRRRFEGDFSDVGKEVQISDYRV</sequence>
<gene>
    <name evidence="4" type="ORF">HPHI1048_LOCUS5774</name>
</gene>
<evidence type="ECO:0000256" key="1">
    <source>
        <dbReference type="RuleBase" id="RU003682"/>
    </source>
</evidence>
<accession>A0A7S0HG93</accession>
<keyword evidence="1" id="KW-0408">Iron</keyword>
<dbReference type="InterPro" id="IPR005123">
    <property type="entry name" value="Oxoglu/Fe-dep_dioxygenase_dom"/>
</dbReference>
<organism evidence="4">
    <name type="scientific">Hanusia phi</name>
    <dbReference type="NCBI Taxonomy" id="3032"/>
    <lineage>
        <taxon>Eukaryota</taxon>
        <taxon>Cryptophyceae</taxon>
        <taxon>Pyrenomonadales</taxon>
        <taxon>Geminigeraceae</taxon>
        <taxon>Hanusia</taxon>
    </lineage>
</organism>
<dbReference type="InterPro" id="IPR050231">
    <property type="entry name" value="Iron_ascorbate_oxido_reductase"/>
</dbReference>
<evidence type="ECO:0000259" key="3">
    <source>
        <dbReference type="PROSITE" id="PS51471"/>
    </source>
</evidence>
<evidence type="ECO:0000313" key="4">
    <source>
        <dbReference type="EMBL" id="CAD8475433.1"/>
    </source>
</evidence>
<dbReference type="InterPro" id="IPR027443">
    <property type="entry name" value="IPNS-like_sf"/>
</dbReference>
<feature type="domain" description="Fe2OG dioxygenase" evidence="3">
    <location>
        <begin position="182"/>
        <end position="308"/>
    </location>
</feature>